<dbReference type="EMBL" id="CP030032">
    <property type="protein sequence ID" value="AWV88364.1"/>
    <property type="molecule type" value="Genomic_DNA"/>
</dbReference>
<evidence type="ECO:0000313" key="1">
    <source>
        <dbReference type="EMBL" id="AWV88364.1"/>
    </source>
</evidence>
<reference evidence="1 2" key="1">
    <citation type="submission" date="2018-06" db="EMBL/GenBank/DDBJ databases">
        <title>Lujinxingia sediminis gen. nov. sp. nov., a new facultative anaerobic member of the class Deltaproteobacteria, and proposal of Lujinxingaceae fam. nov.</title>
        <authorList>
            <person name="Guo L.-Y."/>
            <person name="Li C.-M."/>
            <person name="Wang S."/>
            <person name="Du Z.-J."/>
        </authorList>
    </citation>
    <scope>NUCLEOTIDE SEQUENCE [LARGE SCALE GENOMIC DNA]</scope>
    <source>
        <strain evidence="1 2">FA350</strain>
    </source>
</reference>
<organism evidence="1 2">
    <name type="scientific">Bradymonas sediminis</name>
    <dbReference type="NCBI Taxonomy" id="1548548"/>
    <lineage>
        <taxon>Bacteria</taxon>
        <taxon>Deltaproteobacteria</taxon>
        <taxon>Bradymonadales</taxon>
        <taxon>Bradymonadaceae</taxon>
        <taxon>Bradymonas</taxon>
    </lineage>
</organism>
<dbReference type="KEGG" id="bsed:DN745_03000"/>
<dbReference type="RefSeq" id="WP_111332037.1">
    <property type="nucleotide sequence ID" value="NZ_CP030032.1"/>
</dbReference>
<name>A0A2Z4FHY5_9DELT</name>
<keyword evidence="2" id="KW-1185">Reference proteome</keyword>
<dbReference type="AlphaFoldDB" id="A0A2Z4FHY5"/>
<dbReference type="OrthoDB" id="5516635at2"/>
<protein>
    <submittedName>
        <fullName evidence="1">Uncharacterized protein</fullName>
    </submittedName>
</protein>
<evidence type="ECO:0000313" key="2">
    <source>
        <dbReference type="Proteomes" id="UP000249799"/>
    </source>
</evidence>
<sequence length="82" mass="9154">MANTTFYLFKSEDATRAETAVGHGSDVEFPATIGGWTEVLDCRHTPYTEKSIAENCEFAQTVRKVYILVNEAQLSKEQHPSS</sequence>
<accession>A0A2Z4FHY5</accession>
<gene>
    <name evidence="1" type="ORF">DN745_03000</name>
</gene>
<proteinExistence type="predicted"/>
<dbReference type="Proteomes" id="UP000249799">
    <property type="component" value="Chromosome"/>
</dbReference>